<proteinExistence type="inferred from homology"/>
<sequence length="348" mass="37378">MSLPTHRLLRQTHAFPTISNCRRYAGIAFNADTQKVEFNQDTNVEGVPTIKSPSKTDLSAGLAGSVRQSAASGPTEVAAGINSASNWLKAPIQEEPEFKVVSAGPGSVLVVNVPPSSSFFARVGSALALSSGVEVGLSTEGGVVEGLSRKATGGAFLFNRLRTTNSSGDVVIAPKYIGDIASIKLDGGTEYYVRQEAFLAGSPRLSISRSAKTFGLGLDGLFNYRVKGKGHLAITTYGGLYRLVLAPGEEYSVNPKHIVAWDAALDPQTTITETVPPHTKTAFAEPTTKSYPERAWQITKTTVNRLSQEAYVRAKNWLIGDKTLYRLQGPGDFYIASRLKPKLAWLTE</sequence>
<dbReference type="InterPro" id="IPR016031">
    <property type="entry name" value="Trp_RNA-bd_attenuator-like_dom"/>
</dbReference>
<evidence type="ECO:0000313" key="2">
    <source>
        <dbReference type="EMBL" id="KAJ3049907.1"/>
    </source>
</evidence>
<comment type="similarity">
    <text evidence="1">Belongs to the AIM24 family.</text>
</comment>
<keyword evidence="1" id="KW-0496">Mitochondrion</keyword>
<dbReference type="Proteomes" id="UP001212841">
    <property type="component" value="Unassembled WGS sequence"/>
</dbReference>
<dbReference type="GO" id="GO:0005739">
    <property type="term" value="C:mitochondrion"/>
    <property type="evidence" value="ECO:0007669"/>
    <property type="project" value="UniProtKB-SubCell"/>
</dbReference>
<evidence type="ECO:0000256" key="1">
    <source>
        <dbReference type="RuleBase" id="RU363045"/>
    </source>
</evidence>
<dbReference type="EMBL" id="JADGJD010000578">
    <property type="protein sequence ID" value="KAJ3049907.1"/>
    <property type="molecule type" value="Genomic_DNA"/>
</dbReference>
<name>A0AAD5S9D7_9FUNG</name>
<dbReference type="InterPro" id="IPR036983">
    <property type="entry name" value="AIM24_sf"/>
</dbReference>
<reference evidence="2" key="1">
    <citation type="submission" date="2020-05" db="EMBL/GenBank/DDBJ databases">
        <title>Phylogenomic resolution of chytrid fungi.</title>
        <authorList>
            <person name="Stajich J.E."/>
            <person name="Amses K."/>
            <person name="Simmons R."/>
            <person name="Seto K."/>
            <person name="Myers J."/>
            <person name="Bonds A."/>
            <person name="Quandt C.A."/>
            <person name="Barry K."/>
            <person name="Liu P."/>
            <person name="Grigoriev I."/>
            <person name="Longcore J.E."/>
            <person name="James T.Y."/>
        </authorList>
    </citation>
    <scope>NUCLEOTIDE SEQUENCE</scope>
    <source>
        <strain evidence="2">JEL0318</strain>
    </source>
</reference>
<dbReference type="Gene3D" id="3.60.160.10">
    <property type="entry name" value="Mitochondrial biogenesis AIM24"/>
    <property type="match status" value="1"/>
</dbReference>
<accession>A0AAD5S9D7</accession>
<dbReference type="Pfam" id="PF01987">
    <property type="entry name" value="AIM24"/>
    <property type="match status" value="1"/>
</dbReference>
<comment type="caution">
    <text evidence="2">The sequence shown here is derived from an EMBL/GenBank/DDBJ whole genome shotgun (WGS) entry which is preliminary data.</text>
</comment>
<comment type="subcellular location">
    <subcellularLocation>
        <location evidence="1">Mitochondrion</location>
    </subcellularLocation>
</comment>
<dbReference type="SUPFAM" id="SSF51219">
    <property type="entry name" value="TRAP-like"/>
    <property type="match status" value="1"/>
</dbReference>
<gene>
    <name evidence="2" type="ORF">HK097_009099</name>
</gene>
<dbReference type="PANTHER" id="PTHR43657">
    <property type="entry name" value="TRYPTOPHAN RNA-BINDING ATTENUATOR PROTEIN-LIKE PROTEIN"/>
    <property type="match status" value="1"/>
</dbReference>
<keyword evidence="3" id="KW-1185">Reference proteome</keyword>
<dbReference type="InterPro" id="IPR002838">
    <property type="entry name" value="AIM24"/>
</dbReference>
<protein>
    <recommendedName>
        <fullName evidence="1">Altered inheritance of mitochondria protein 24, mitochondrial</fullName>
    </recommendedName>
</protein>
<dbReference type="PANTHER" id="PTHR43657:SF1">
    <property type="entry name" value="ALTERED INHERITANCE OF MITOCHONDRIA PROTEIN 24, MITOCHONDRIAL"/>
    <property type="match status" value="1"/>
</dbReference>
<organism evidence="2 3">
    <name type="scientific">Rhizophlyctis rosea</name>
    <dbReference type="NCBI Taxonomy" id="64517"/>
    <lineage>
        <taxon>Eukaryota</taxon>
        <taxon>Fungi</taxon>
        <taxon>Fungi incertae sedis</taxon>
        <taxon>Chytridiomycota</taxon>
        <taxon>Chytridiomycota incertae sedis</taxon>
        <taxon>Chytridiomycetes</taxon>
        <taxon>Rhizophlyctidales</taxon>
        <taxon>Rhizophlyctidaceae</taxon>
        <taxon>Rhizophlyctis</taxon>
    </lineage>
</organism>
<dbReference type="AlphaFoldDB" id="A0AAD5S9D7"/>
<evidence type="ECO:0000313" key="3">
    <source>
        <dbReference type="Proteomes" id="UP001212841"/>
    </source>
</evidence>